<dbReference type="Proteomes" id="UP000289738">
    <property type="component" value="Chromosome B04"/>
</dbReference>
<dbReference type="InterPro" id="IPR058192">
    <property type="entry name" value="WHD_ROQ1-like"/>
</dbReference>
<dbReference type="InterPro" id="IPR027417">
    <property type="entry name" value="P-loop_NTPase"/>
</dbReference>
<dbReference type="InterPro" id="IPR000157">
    <property type="entry name" value="TIR_dom"/>
</dbReference>
<dbReference type="EMBL" id="SDMP01000014">
    <property type="protein sequence ID" value="RYR15438.1"/>
    <property type="molecule type" value="Genomic_DNA"/>
</dbReference>
<dbReference type="OrthoDB" id="1357022at2759"/>
<dbReference type="Gramene" id="arahy.Tifrunner.gnm2.ann2.Ah14g422800.1">
    <property type="protein sequence ID" value="arahy.Tifrunner.gnm2.ann2.Ah14g422800.1-CDS"/>
    <property type="gene ID" value="arahy.Tifrunner.gnm2.ann2.Ah14g422800"/>
</dbReference>
<evidence type="ECO:0000313" key="6">
    <source>
        <dbReference type="EMBL" id="RYR15438.1"/>
    </source>
</evidence>
<dbReference type="Gene3D" id="3.40.50.300">
    <property type="entry name" value="P-loop containing nucleotide triphosphate hydrolases"/>
    <property type="match status" value="1"/>
</dbReference>
<evidence type="ECO:0000313" key="7">
    <source>
        <dbReference type="Proteomes" id="UP000289738"/>
    </source>
</evidence>
<evidence type="ECO:0000259" key="5">
    <source>
        <dbReference type="PROSITE" id="PS50104"/>
    </source>
</evidence>
<dbReference type="GO" id="GO:0043531">
    <property type="term" value="F:ADP binding"/>
    <property type="evidence" value="ECO:0007669"/>
    <property type="project" value="InterPro"/>
</dbReference>
<name>A0A444ZMP6_ARAHY</name>
<dbReference type="GO" id="GO:0007165">
    <property type="term" value="P:signal transduction"/>
    <property type="evidence" value="ECO:0007669"/>
    <property type="project" value="InterPro"/>
</dbReference>
<feature type="domain" description="TIR" evidence="5">
    <location>
        <begin position="17"/>
        <end position="181"/>
    </location>
</feature>
<dbReference type="InterPro" id="IPR032675">
    <property type="entry name" value="LRR_dom_sf"/>
</dbReference>
<dbReference type="InterPro" id="IPR035897">
    <property type="entry name" value="Toll_tir_struct_dom_sf"/>
</dbReference>
<dbReference type="STRING" id="3818.A0A444ZMP6"/>
<dbReference type="InterPro" id="IPR044974">
    <property type="entry name" value="Disease_R_plants"/>
</dbReference>
<keyword evidence="1" id="KW-0433">Leucine-rich repeat</keyword>
<dbReference type="PROSITE" id="PS50104">
    <property type="entry name" value="TIR"/>
    <property type="match status" value="1"/>
</dbReference>
<dbReference type="InterPro" id="IPR036390">
    <property type="entry name" value="WH_DNA-bd_sf"/>
</dbReference>
<dbReference type="InterPro" id="IPR042197">
    <property type="entry name" value="Apaf_helical"/>
</dbReference>
<keyword evidence="3" id="KW-0611">Plant defense</keyword>
<keyword evidence="7" id="KW-1185">Reference proteome</keyword>
<dbReference type="Pfam" id="PF23282">
    <property type="entry name" value="WHD_ROQ1"/>
    <property type="match status" value="1"/>
</dbReference>
<dbReference type="InterPro" id="IPR002182">
    <property type="entry name" value="NB-ARC"/>
</dbReference>
<evidence type="ECO:0000256" key="1">
    <source>
        <dbReference type="ARBA" id="ARBA00022614"/>
    </source>
</evidence>
<dbReference type="Pfam" id="PF00931">
    <property type="entry name" value="NB-ARC"/>
    <property type="match status" value="1"/>
</dbReference>
<dbReference type="PANTHER" id="PTHR11017:SF559">
    <property type="entry name" value="DISEASE RESISTANCE PROTEIN CHL1"/>
    <property type="match status" value="1"/>
</dbReference>
<dbReference type="SUPFAM" id="SSF52540">
    <property type="entry name" value="P-loop containing nucleoside triphosphate hydrolases"/>
    <property type="match status" value="1"/>
</dbReference>
<sequence>MASKSSSGSIPPPPRACTYHVFLSFRGEDARGRFTSHLYDALNRKGITTYRDDNNLRKGNVISDELLKAIEESMFAIIVLSPNYASSTWCLDELCKILDCKNKLGLQMVTVFYGVEPSVVRHQIGTFQKAFKKHKKRHDREKVQRWREALKQVADYSGWTSENQDEAVLVEKIAQHIHEILIPKLPPSMKNLVGIDSRVEGVINLIGLGLNDVRYMVIWGMGGIGKTTIARAVFETIRSRFEVSCFLADVREHCEKKDTVHIQKQLLDQMNISSYAVYNKYDGRRIIQNSLCLKKVLLVLDDVNHEKQLEDLAGEKDWFGPGSRIIITTRDVEVLKGPEVHEIYKVEGLVESEALNLFCLKAFKQQEPTEGFLDLSKEVVKYSGGLPLALKVLGSYLNGRPTIAVWYSAIERIKKTSHSEIIDVLKISYEGLEDTEKDIFLDIACFFKGRQKHHVTEMLKRCGYQAEIGLDILINRSLVTLEEVKILGMVTLGMHDLLEEMGKQIVIQESPNDASKRSRLWCYEDVDFVLTQKKESEATHSIVSKVYYCETEEEWREYREIKENWRDLSFSNICQLKLLILDGVNAPILCDIPCTLKVLHWEGCPMETLPFTDQCYELVEIDLSHGKIVELWDGKKVLKKLEHLNLYFCEKLKQTPDLSGAPNLKTLNLHGCKELNYINPSLAHHKRLVELNLGRCRSLETLGDKLEISSLEKLNLYECRSLRRLPEFGECMKQLSILDLEKTGIEELPPTLGKLAGVSELDLTGCHKLTSLPFPLGCFVGLKKLKLSRFVELSCVPYTTHGLESLEAWDFSNSPIFVGLLCSLSRLTSLSSLKLHGEYSRSREVSTLYYDLGHLTSLTDLDLGYSDFLRVPICIHALPRLTRLDLCYCYNLEVLPELPSSLRELQVKGFEPLVASNVNAAISKACCGFAESASQDREDLLQMWISGKEMPAWFKDQKKDNGISVSFPHNCPSTETIALALCFLLQGVIMDLPEQPSVICNGKEFINKSVFHVVLPLKSKYLCIVCVNGYYFSNMLCQDNRFQLQFPSDYRGIRVQRSGARWVCKQDIQHFKQFGIS</sequence>
<dbReference type="Pfam" id="PF01582">
    <property type="entry name" value="TIR"/>
    <property type="match status" value="1"/>
</dbReference>
<dbReference type="GO" id="GO:0006952">
    <property type="term" value="P:defense response"/>
    <property type="evidence" value="ECO:0007669"/>
    <property type="project" value="UniProtKB-KW"/>
</dbReference>
<keyword evidence="2" id="KW-0677">Repeat</keyword>
<dbReference type="SMR" id="A0A444ZMP6"/>
<dbReference type="Gene3D" id="3.40.50.10140">
    <property type="entry name" value="Toll/interleukin-1 receptor homology (TIR) domain"/>
    <property type="match status" value="1"/>
</dbReference>
<dbReference type="SUPFAM" id="SSF52200">
    <property type="entry name" value="Toll/Interleukin receptor TIR domain"/>
    <property type="match status" value="1"/>
</dbReference>
<dbReference type="Gene3D" id="1.10.8.430">
    <property type="entry name" value="Helical domain of apoptotic protease-activating factors"/>
    <property type="match status" value="1"/>
</dbReference>
<organism evidence="6 7">
    <name type="scientific">Arachis hypogaea</name>
    <name type="common">Peanut</name>
    <dbReference type="NCBI Taxonomy" id="3818"/>
    <lineage>
        <taxon>Eukaryota</taxon>
        <taxon>Viridiplantae</taxon>
        <taxon>Streptophyta</taxon>
        <taxon>Embryophyta</taxon>
        <taxon>Tracheophyta</taxon>
        <taxon>Spermatophyta</taxon>
        <taxon>Magnoliopsida</taxon>
        <taxon>eudicotyledons</taxon>
        <taxon>Gunneridae</taxon>
        <taxon>Pentapetalae</taxon>
        <taxon>rosids</taxon>
        <taxon>fabids</taxon>
        <taxon>Fabales</taxon>
        <taxon>Fabaceae</taxon>
        <taxon>Papilionoideae</taxon>
        <taxon>50 kb inversion clade</taxon>
        <taxon>dalbergioids sensu lato</taxon>
        <taxon>Dalbergieae</taxon>
        <taxon>Pterocarpus clade</taxon>
        <taxon>Arachis</taxon>
    </lineage>
</organism>
<evidence type="ECO:0000256" key="3">
    <source>
        <dbReference type="ARBA" id="ARBA00022821"/>
    </source>
</evidence>
<dbReference type="AlphaFoldDB" id="A0A444ZMP6"/>
<dbReference type="SUPFAM" id="SSF46785">
    <property type="entry name" value="Winged helix' DNA-binding domain"/>
    <property type="match status" value="1"/>
</dbReference>
<evidence type="ECO:0000256" key="4">
    <source>
        <dbReference type="ARBA" id="ARBA00023027"/>
    </source>
</evidence>
<gene>
    <name evidence="6" type="ORF">Ahy_B04g072186</name>
</gene>
<protein>
    <recommendedName>
        <fullName evidence="5">TIR domain-containing protein</fullName>
    </recommendedName>
</protein>
<proteinExistence type="predicted"/>
<evidence type="ECO:0000256" key="2">
    <source>
        <dbReference type="ARBA" id="ARBA00022737"/>
    </source>
</evidence>
<dbReference type="PRINTS" id="PR00364">
    <property type="entry name" value="DISEASERSIST"/>
</dbReference>
<keyword evidence="4" id="KW-0520">NAD</keyword>
<dbReference type="SUPFAM" id="SSF52058">
    <property type="entry name" value="L domain-like"/>
    <property type="match status" value="1"/>
</dbReference>
<accession>A0A444ZMP6</accession>
<reference evidence="6 7" key="1">
    <citation type="submission" date="2019-01" db="EMBL/GenBank/DDBJ databases">
        <title>Sequencing of cultivated peanut Arachis hypogaea provides insights into genome evolution and oil improvement.</title>
        <authorList>
            <person name="Chen X."/>
        </authorList>
    </citation>
    <scope>NUCLEOTIDE SEQUENCE [LARGE SCALE GENOMIC DNA]</scope>
    <source>
        <strain evidence="7">cv. Fuhuasheng</strain>
        <tissue evidence="6">Leaves</tissue>
    </source>
</reference>
<dbReference type="Gene3D" id="3.80.10.10">
    <property type="entry name" value="Ribonuclease Inhibitor"/>
    <property type="match status" value="3"/>
</dbReference>
<dbReference type="PANTHER" id="PTHR11017">
    <property type="entry name" value="LEUCINE-RICH REPEAT-CONTAINING PROTEIN"/>
    <property type="match status" value="1"/>
</dbReference>
<dbReference type="FunFam" id="3.40.50.10140:FF:000007">
    <property type="entry name" value="Disease resistance protein (TIR-NBS-LRR class)"/>
    <property type="match status" value="1"/>
</dbReference>
<comment type="caution">
    <text evidence="6">The sequence shown here is derived from an EMBL/GenBank/DDBJ whole genome shotgun (WGS) entry which is preliminary data.</text>
</comment>
<dbReference type="SMART" id="SM00255">
    <property type="entry name" value="TIR"/>
    <property type="match status" value="1"/>
</dbReference>